<accession>A0A6P5P5W4</accession>
<evidence type="ECO:0000256" key="5">
    <source>
        <dbReference type="PROSITE-ProRule" id="PRU00108"/>
    </source>
</evidence>
<dbReference type="CDD" id="cd00086">
    <property type="entry name" value="homeodomain"/>
    <property type="match status" value="1"/>
</dbReference>
<feature type="region of interest" description="Disordered" evidence="7">
    <location>
        <begin position="350"/>
        <end position="385"/>
    </location>
</feature>
<feature type="domain" description="Homeobox" evidence="8">
    <location>
        <begin position="181"/>
        <end position="241"/>
    </location>
</feature>
<dbReference type="CTD" id="80712"/>
<feature type="DNA-binding region" description="Homeobox" evidence="5">
    <location>
        <begin position="183"/>
        <end position="242"/>
    </location>
</feature>
<dbReference type="SUPFAM" id="SSF46689">
    <property type="entry name" value="Homeodomain-like"/>
    <property type="match status" value="1"/>
</dbReference>
<keyword evidence="2 5" id="KW-0238">DNA-binding</keyword>
<feature type="compositionally biased region" description="Pro residues" evidence="7">
    <location>
        <begin position="350"/>
        <end position="373"/>
    </location>
</feature>
<evidence type="ECO:0000313" key="9">
    <source>
        <dbReference type="Proteomes" id="UP000515126"/>
    </source>
</evidence>
<dbReference type="InterPro" id="IPR009057">
    <property type="entry name" value="Homeodomain-like_sf"/>
</dbReference>
<sequence>MESHKKCRCCYCTDLKTFVEAMEEETLQDPQPLLSSTLLEGANYQENAESETTFYSDFGASQKEEELEMENSLFNSMFLEETNYQEHEGFEPSRREAATPVAEARQAWNGNENLGGGFLESNAQLGEADAVPVPQSLMRPLMQPVAQSSPQPLLANPLQAPQQPEEQEEEQPGEEQPQQEPKPRRYRICFTPIQLAELEAFFQRVQYPDLFARVELARRLGLPEPRVQVWFQNRRAKWRRLRRAQAFRNMVPVAMSPPVGVYLDDHYGPIPIVEVIWKCYPVVPRPMHPQMMPLPPRPPPGFRMPLPFRPPPLPPFPWPPVPPDVHIPNAAREYNPLPFPFPFPFPNPNPFPNPFPNPNPNPHPNPFPNPNPNPNQNFAGPRYRY</sequence>
<evidence type="ECO:0000256" key="1">
    <source>
        <dbReference type="ARBA" id="ARBA00004123"/>
    </source>
</evidence>
<dbReference type="FunFam" id="1.10.10.60:FF:000679">
    <property type="entry name" value="Homeobox protein aristaless"/>
    <property type="match status" value="1"/>
</dbReference>
<evidence type="ECO:0000256" key="2">
    <source>
        <dbReference type="ARBA" id="ARBA00023125"/>
    </source>
</evidence>
<evidence type="ECO:0000259" key="8">
    <source>
        <dbReference type="PROSITE" id="PS50071"/>
    </source>
</evidence>
<evidence type="ECO:0000313" key="10">
    <source>
        <dbReference type="RefSeq" id="XP_021009507.1"/>
    </source>
</evidence>
<dbReference type="GO" id="GO:0000977">
    <property type="term" value="F:RNA polymerase II transcription regulatory region sequence-specific DNA binding"/>
    <property type="evidence" value="ECO:0007669"/>
    <property type="project" value="TreeGrafter"/>
</dbReference>
<protein>
    <submittedName>
        <fullName evidence="10">Homeobox protein ESX1</fullName>
    </submittedName>
</protein>
<feature type="region of interest" description="Disordered" evidence="7">
    <location>
        <begin position="144"/>
        <end position="184"/>
    </location>
</feature>
<dbReference type="InterPro" id="IPR001356">
    <property type="entry name" value="HD"/>
</dbReference>
<dbReference type="RefSeq" id="XP_021009507.1">
    <property type="nucleotide sequence ID" value="XM_021153848.1"/>
</dbReference>
<reference evidence="10" key="1">
    <citation type="submission" date="2025-08" db="UniProtKB">
        <authorList>
            <consortium name="RefSeq"/>
        </authorList>
    </citation>
    <scope>IDENTIFICATION</scope>
</reference>
<dbReference type="InterPro" id="IPR000047">
    <property type="entry name" value="HTH_motif"/>
</dbReference>
<dbReference type="PANTHER" id="PTHR24329:SF573">
    <property type="entry name" value="EXTRAEMBRYONIC, SPERMATOGENESIS, HOMEOBOX 1"/>
    <property type="match status" value="1"/>
</dbReference>
<dbReference type="SMART" id="SM00389">
    <property type="entry name" value="HOX"/>
    <property type="match status" value="1"/>
</dbReference>
<gene>
    <name evidence="10" type="primary">Esx1</name>
</gene>
<dbReference type="InterPro" id="IPR050649">
    <property type="entry name" value="Paired_Homeobox_TFs"/>
</dbReference>
<dbReference type="PANTHER" id="PTHR24329">
    <property type="entry name" value="HOMEOBOX PROTEIN ARISTALESS"/>
    <property type="match status" value="1"/>
</dbReference>
<dbReference type="PROSITE" id="PS00027">
    <property type="entry name" value="HOMEOBOX_1"/>
    <property type="match status" value="1"/>
</dbReference>
<dbReference type="PRINTS" id="PR00031">
    <property type="entry name" value="HTHREPRESSR"/>
</dbReference>
<dbReference type="Pfam" id="PF00046">
    <property type="entry name" value="Homeodomain"/>
    <property type="match status" value="1"/>
</dbReference>
<dbReference type="KEGG" id="mcal:110287192"/>
<evidence type="ECO:0000256" key="4">
    <source>
        <dbReference type="ARBA" id="ARBA00023242"/>
    </source>
</evidence>
<keyword evidence="3 5" id="KW-0371">Homeobox</keyword>
<dbReference type="GeneID" id="110287192"/>
<evidence type="ECO:0000256" key="7">
    <source>
        <dbReference type="SAM" id="MobiDB-lite"/>
    </source>
</evidence>
<dbReference type="GO" id="GO:0060713">
    <property type="term" value="P:labyrinthine layer morphogenesis"/>
    <property type="evidence" value="ECO:0007669"/>
    <property type="project" value="Ensembl"/>
</dbReference>
<proteinExistence type="predicted"/>
<feature type="compositionally biased region" description="Low complexity" evidence="7">
    <location>
        <begin position="150"/>
        <end position="164"/>
    </location>
</feature>
<evidence type="ECO:0000256" key="6">
    <source>
        <dbReference type="RuleBase" id="RU000682"/>
    </source>
</evidence>
<evidence type="ECO:0000256" key="3">
    <source>
        <dbReference type="ARBA" id="ARBA00023155"/>
    </source>
</evidence>
<dbReference type="Gene3D" id="1.10.10.60">
    <property type="entry name" value="Homeodomain-like"/>
    <property type="match status" value="1"/>
</dbReference>
<dbReference type="AlphaFoldDB" id="A0A6P5P5W4"/>
<dbReference type="InterPro" id="IPR017970">
    <property type="entry name" value="Homeobox_CS"/>
</dbReference>
<keyword evidence="4 5" id="KW-0539">Nucleus</keyword>
<name>A0A6P5P5W4_MUSCR</name>
<dbReference type="Proteomes" id="UP000515126">
    <property type="component" value="Chromosome X"/>
</dbReference>
<dbReference type="GO" id="GO:0060716">
    <property type="term" value="P:labyrinthine layer blood vessel development"/>
    <property type="evidence" value="ECO:0007669"/>
    <property type="project" value="Ensembl"/>
</dbReference>
<keyword evidence="9" id="KW-1185">Reference proteome</keyword>
<dbReference type="GO" id="GO:0005634">
    <property type="term" value="C:nucleus"/>
    <property type="evidence" value="ECO:0007669"/>
    <property type="project" value="UniProtKB-SubCell"/>
</dbReference>
<dbReference type="GO" id="GO:0000981">
    <property type="term" value="F:DNA-binding transcription factor activity, RNA polymerase II-specific"/>
    <property type="evidence" value="ECO:0007669"/>
    <property type="project" value="InterPro"/>
</dbReference>
<dbReference type="PROSITE" id="PS50071">
    <property type="entry name" value="HOMEOBOX_2"/>
    <property type="match status" value="1"/>
</dbReference>
<organism evidence="9 10">
    <name type="scientific">Mus caroli</name>
    <name type="common">Ryukyu mouse</name>
    <name type="synonym">Ricefield mouse</name>
    <dbReference type="NCBI Taxonomy" id="10089"/>
    <lineage>
        <taxon>Eukaryota</taxon>
        <taxon>Metazoa</taxon>
        <taxon>Chordata</taxon>
        <taxon>Craniata</taxon>
        <taxon>Vertebrata</taxon>
        <taxon>Euteleostomi</taxon>
        <taxon>Mammalia</taxon>
        <taxon>Eutheria</taxon>
        <taxon>Euarchontoglires</taxon>
        <taxon>Glires</taxon>
        <taxon>Rodentia</taxon>
        <taxon>Myomorpha</taxon>
        <taxon>Muroidea</taxon>
        <taxon>Muridae</taxon>
        <taxon>Murinae</taxon>
        <taxon>Mus</taxon>
        <taxon>Mus</taxon>
    </lineage>
</organism>
<comment type="subcellular location">
    <subcellularLocation>
        <location evidence="1 5 6">Nucleus</location>
    </subcellularLocation>
</comment>